<evidence type="ECO:0000256" key="1">
    <source>
        <dbReference type="SAM" id="MobiDB-lite"/>
    </source>
</evidence>
<gene>
    <name evidence="2" type="ORF">VNO80_25091</name>
</gene>
<protein>
    <submittedName>
        <fullName evidence="2">Uncharacterized protein</fullName>
    </submittedName>
</protein>
<evidence type="ECO:0000313" key="3">
    <source>
        <dbReference type="Proteomes" id="UP001374584"/>
    </source>
</evidence>
<sequence>MPAYLASRRCNSSEGYRKEGYPPPGYLPSGYPPPEYPHSKAILHRRTPSRAIFHPTLLNTLRLRLSIKKNSQGFGFLEGCLAALSDAAAHWMLTSEIIFALHKLNSTSFNSIKFVSLNRWSEFHRCKVIRRRATERKDIHRLDTRLPDIPTVRVSSTALPCPGLSFTLRSSICSTFASASTKFTELWLCGRLVRLSIFLSNFDRLLRSDLLAALSAAAAHWMPTSEMTFALYKLDSTTFNSIKFVSLTLFPLLYGKGKRERDTNLIELNAAKSRFCKALLSQKQASNRRQPQRTTKLTSEKPLGKSMTTQKKQEKINDTEMEKRQPHQHNVVAKQSVVAGQAHSLCTR</sequence>
<feature type="compositionally biased region" description="Polar residues" evidence="1">
    <location>
        <begin position="282"/>
        <end position="297"/>
    </location>
</feature>
<organism evidence="2 3">
    <name type="scientific">Phaseolus coccineus</name>
    <name type="common">Scarlet runner bean</name>
    <name type="synonym">Phaseolus multiflorus</name>
    <dbReference type="NCBI Taxonomy" id="3886"/>
    <lineage>
        <taxon>Eukaryota</taxon>
        <taxon>Viridiplantae</taxon>
        <taxon>Streptophyta</taxon>
        <taxon>Embryophyta</taxon>
        <taxon>Tracheophyta</taxon>
        <taxon>Spermatophyta</taxon>
        <taxon>Magnoliopsida</taxon>
        <taxon>eudicotyledons</taxon>
        <taxon>Gunneridae</taxon>
        <taxon>Pentapetalae</taxon>
        <taxon>rosids</taxon>
        <taxon>fabids</taxon>
        <taxon>Fabales</taxon>
        <taxon>Fabaceae</taxon>
        <taxon>Papilionoideae</taxon>
        <taxon>50 kb inversion clade</taxon>
        <taxon>NPAAA clade</taxon>
        <taxon>indigoferoid/millettioid clade</taxon>
        <taxon>Phaseoleae</taxon>
        <taxon>Phaseolus</taxon>
    </lineage>
</organism>
<accession>A0AAN9LXX8</accession>
<feature type="region of interest" description="Disordered" evidence="1">
    <location>
        <begin position="1"/>
        <end position="24"/>
    </location>
</feature>
<dbReference type="Proteomes" id="UP001374584">
    <property type="component" value="Unassembled WGS sequence"/>
</dbReference>
<name>A0AAN9LXX8_PHACN</name>
<proteinExistence type="predicted"/>
<reference evidence="2 3" key="1">
    <citation type="submission" date="2024-01" db="EMBL/GenBank/DDBJ databases">
        <title>The genomes of 5 underutilized Papilionoideae crops provide insights into root nodulation and disease resistanc.</title>
        <authorList>
            <person name="Jiang F."/>
        </authorList>
    </citation>
    <scope>NUCLEOTIDE SEQUENCE [LARGE SCALE GENOMIC DNA]</scope>
    <source>
        <strain evidence="2">JINMINGXINNONG_FW02</strain>
        <tissue evidence="2">Leaves</tissue>
    </source>
</reference>
<keyword evidence="3" id="KW-1185">Reference proteome</keyword>
<feature type="region of interest" description="Disordered" evidence="1">
    <location>
        <begin position="282"/>
        <end position="329"/>
    </location>
</feature>
<dbReference type="AlphaFoldDB" id="A0AAN9LXX8"/>
<dbReference type="EMBL" id="JAYMYR010000009">
    <property type="protein sequence ID" value="KAK7342148.1"/>
    <property type="molecule type" value="Genomic_DNA"/>
</dbReference>
<evidence type="ECO:0000313" key="2">
    <source>
        <dbReference type="EMBL" id="KAK7342148.1"/>
    </source>
</evidence>
<feature type="compositionally biased region" description="Basic and acidic residues" evidence="1">
    <location>
        <begin position="311"/>
        <end position="325"/>
    </location>
</feature>
<comment type="caution">
    <text evidence="2">The sequence shown here is derived from an EMBL/GenBank/DDBJ whole genome shotgun (WGS) entry which is preliminary data.</text>
</comment>